<evidence type="ECO:0000313" key="3">
    <source>
        <dbReference type="Proteomes" id="UP001526147"/>
    </source>
</evidence>
<reference evidence="2 3" key="1">
    <citation type="submission" date="2022-10" db="EMBL/GenBank/DDBJ databases">
        <title>Draft genome assembly of moderately radiation resistant bacterium Metabacillus halosaccharovorans.</title>
        <authorList>
            <person name="Pal S."/>
            <person name="Gopinathan A."/>
        </authorList>
    </citation>
    <scope>NUCLEOTIDE SEQUENCE [LARGE SCALE GENOMIC DNA]</scope>
    <source>
        <strain evidence="2 3">VITHBRA001</strain>
    </source>
</reference>
<dbReference type="EMBL" id="JAOYEY010000052">
    <property type="protein sequence ID" value="MCV9888841.1"/>
    <property type="molecule type" value="Genomic_DNA"/>
</dbReference>
<evidence type="ECO:0000313" key="2">
    <source>
        <dbReference type="EMBL" id="MCV9888841.1"/>
    </source>
</evidence>
<evidence type="ECO:0000256" key="1">
    <source>
        <dbReference type="SAM" id="Phobius"/>
    </source>
</evidence>
<dbReference type="RefSeq" id="WP_078432350.1">
    <property type="nucleotide sequence ID" value="NZ_JAOYEY010000052.1"/>
</dbReference>
<sequence>MPVLVVLIIFALAFYVYYKIKSYRSNKPIEKRWISAKSSIALGLFVAFFGMNQLFLYRSTLSLCVGAIFLLIGFASAWTGYRAYKHYLPHVLSEVKQK</sequence>
<keyword evidence="1" id="KW-1133">Transmembrane helix</keyword>
<name>A0ABT3DPR8_9BACI</name>
<keyword evidence="1" id="KW-0812">Transmembrane</keyword>
<organism evidence="2 3">
    <name type="scientific">Metabacillus halosaccharovorans</name>
    <dbReference type="NCBI Taxonomy" id="930124"/>
    <lineage>
        <taxon>Bacteria</taxon>
        <taxon>Bacillati</taxon>
        <taxon>Bacillota</taxon>
        <taxon>Bacilli</taxon>
        <taxon>Bacillales</taxon>
        <taxon>Bacillaceae</taxon>
        <taxon>Metabacillus</taxon>
    </lineage>
</organism>
<feature type="transmembrane region" description="Helical" evidence="1">
    <location>
        <begin position="34"/>
        <end position="54"/>
    </location>
</feature>
<dbReference type="Pfam" id="PF14007">
    <property type="entry name" value="YtpI"/>
    <property type="match status" value="1"/>
</dbReference>
<accession>A0ABT3DPR8</accession>
<feature type="transmembrane region" description="Helical" evidence="1">
    <location>
        <begin position="6"/>
        <end position="22"/>
    </location>
</feature>
<gene>
    <name evidence="2" type="ORF">OIH86_24605</name>
</gene>
<protein>
    <submittedName>
        <fullName evidence="2">YtpI family protein</fullName>
    </submittedName>
</protein>
<dbReference type="Proteomes" id="UP001526147">
    <property type="component" value="Unassembled WGS sequence"/>
</dbReference>
<keyword evidence="3" id="KW-1185">Reference proteome</keyword>
<comment type="caution">
    <text evidence="2">The sequence shown here is derived from an EMBL/GenBank/DDBJ whole genome shotgun (WGS) entry which is preliminary data.</text>
</comment>
<proteinExistence type="predicted"/>
<keyword evidence="1" id="KW-0472">Membrane</keyword>
<dbReference type="InterPro" id="IPR025618">
    <property type="entry name" value="YtpI"/>
</dbReference>
<feature type="transmembrane region" description="Helical" evidence="1">
    <location>
        <begin position="60"/>
        <end position="81"/>
    </location>
</feature>